<evidence type="ECO:0000313" key="1">
    <source>
        <dbReference type="EMBL" id="QNO52565.1"/>
    </source>
</evidence>
<reference evidence="1" key="1">
    <citation type="submission" date="2020-06" db="EMBL/GenBank/DDBJ databases">
        <title>Unique genomic features of the anaerobic methanotrophic archaea.</title>
        <authorList>
            <person name="Chadwick G.L."/>
            <person name="Skennerton C.T."/>
            <person name="Laso-Perez R."/>
            <person name="Leu A.O."/>
            <person name="Speth D.R."/>
            <person name="Yu H."/>
            <person name="Morgan-Lang C."/>
            <person name="Hatzenpichler R."/>
            <person name="Goudeau D."/>
            <person name="Malmstrom R."/>
            <person name="Brazelton W.J."/>
            <person name="Woyke T."/>
            <person name="Hallam S.J."/>
            <person name="Tyson G.W."/>
            <person name="Wegener G."/>
            <person name="Boetius A."/>
            <person name="Orphan V."/>
        </authorList>
    </citation>
    <scope>NUCLEOTIDE SEQUENCE</scope>
</reference>
<dbReference type="EMBL" id="MT631513">
    <property type="protein sequence ID" value="QNO52565.1"/>
    <property type="molecule type" value="Genomic_DNA"/>
</dbReference>
<sequence>MNDTDLTNRIDKCILKLKQKFCDIVHSRATEEELLMFHFFREKYLQFVLYKLLIDDECLSKFSILWGYPTQLKFKRNGKSKKDTSGHHDLVIADEPTDRIFFGFELFLGYEHLEKHINSKEFRNHLQNDYNKLSSDKNIKKGYILNFFFRGNIPNRRSDGRTKAKLEAYKKHLHSCKKAVDEMKGSFPCGSIELMVFDESTC</sequence>
<protein>
    <submittedName>
        <fullName evidence="1">Uncharacterized protein</fullName>
    </submittedName>
</protein>
<organism evidence="1">
    <name type="scientific">Candidatus Methanophagaceae archaeon ANME-1 ERB6</name>
    <dbReference type="NCBI Taxonomy" id="2759912"/>
    <lineage>
        <taxon>Archaea</taxon>
        <taxon>Methanobacteriati</taxon>
        <taxon>Methanobacteriota</taxon>
        <taxon>Stenosarchaea group</taxon>
        <taxon>Methanomicrobia</taxon>
        <taxon>Candidatus Methanophagales</taxon>
        <taxon>Candidatus Methanophagaceae</taxon>
    </lineage>
</organism>
<dbReference type="AlphaFoldDB" id="A0A7G9YX31"/>
<accession>A0A7G9YX31</accession>
<gene>
    <name evidence="1" type="ORF">BJKGENCM_00055</name>
</gene>
<name>A0A7G9YX31_9EURY</name>
<proteinExistence type="predicted"/>